<keyword evidence="3" id="KW-0472">Membrane</keyword>
<dbReference type="PROSITE" id="PS51885">
    <property type="entry name" value="NEPRILYSIN"/>
    <property type="match status" value="1"/>
</dbReference>
<evidence type="ECO:0000313" key="4">
    <source>
        <dbReference type="EMBL" id="KAH7955868.1"/>
    </source>
</evidence>
<comment type="caution">
    <text evidence="4">The sequence shown here is derived from an EMBL/GenBank/DDBJ whole genome shotgun (WGS) entry which is preliminary data.</text>
</comment>
<accession>A0A9D4SXK6</accession>
<name>A0A9D4SXK6_RHISA</name>
<dbReference type="GO" id="GO:0032264">
    <property type="term" value="P:IMP salvage"/>
    <property type="evidence" value="ECO:0007669"/>
    <property type="project" value="InterPro"/>
</dbReference>
<evidence type="ECO:0000256" key="2">
    <source>
        <dbReference type="SAM" id="MobiDB-lite"/>
    </source>
</evidence>
<gene>
    <name evidence="4" type="ORF">HPB52_004676</name>
</gene>
<dbReference type="Gene3D" id="3.40.390.10">
    <property type="entry name" value="Collagenase (Catalytic Domain)"/>
    <property type="match status" value="1"/>
</dbReference>
<sequence length="368" mass="40787">MFSSVDQPFRSFPMVAGPWNCHMLPKMNCEIRMNTNVVHVYENNENMFAEKSVDFPYASLRKFVSVLDFIALMITDGLLKPSRYRRLSWESIRLQRHLDSKPNELQHFSPSHFSLVPLGPPETDLSLMMSNVSIEQNAEEWDRWDSPSWFAIAFCLLGVVPGLFTSAVLTIYFFSTESAFETTLEEAQASGSSGASGGDMAVPTIGKTVRLPPSLTIDGQTTVLDTTTRQAVATSPSSMSPTTLLPPPTAPPVPVSTTSHQGTVSPSPGANSSVCMTEQCHFLAQWLLQKLDPKADPCEDFYSYTDDLVEWMISIDLDLGNVTALETVDPKDMMVRCSLDFGVHAIITIFLHDVFFANKKRAIVVSKI</sequence>
<dbReference type="InterPro" id="IPR000718">
    <property type="entry name" value="Peptidase_M13"/>
</dbReference>
<evidence type="ECO:0000256" key="1">
    <source>
        <dbReference type="ARBA" id="ARBA00006676"/>
    </source>
</evidence>
<evidence type="ECO:0000256" key="3">
    <source>
        <dbReference type="SAM" id="Phobius"/>
    </source>
</evidence>
<dbReference type="GO" id="GO:0006508">
    <property type="term" value="P:proteolysis"/>
    <property type="evidence" value="ECO:0007669"/>
    <property type="project" value="InterPro"/>
</dbReference>
<feature type="compositionally biased region" description="Low complexity" evidence="2">
    <location>
        <begin position="232"/>
        <end position="243"/>
    </location>
</feature>
<feature type="region of interest" description="Disordered" evidence="2">
    <location>
        <begin position="232"/>
        <end position="270"/>
    </location>
</feature>
<dbReference type="AlphaFoldDB" id="A0A9D4SXK6"/>
<proteinExistence type="inferred from homology"/>
<dbReference type="SUPFAM" id="SSF55486">
    <property type="entry name" value="Metalloproteases ('zincins'), catalytic domain"/>
    <property type="match status" value="1"/>
</dbReference>
<feature type="transmembrane region" description="Helical" evidence="3">
    <location>
        <begin position="149"/>
        <end position="174"/>
    </location>
</feature>
<feature type="compositionally biased region" description="Pro residues" evidence="2">
    <location>
        <begin position="244"/>
        <end position="254"/>
    </location>
</feature>
<keyword evidence="3" id="KW-0812">Transmembrane</keyword>
<reference evidence="4" key="2">
    <citation type="submission" date="2021-09" db="EMBL/GenBank/DDBJ databases">
        <authorList>
            <person name="Jia N."/>
            <person name="Wang J."/>
            <person name="Shi W."/>
            <person name="Du L."/>
            <person name="Sun Y."/>
            <person name="Zhan W."/>
            <person name="Jiang J."/>
            <person name="Wang Q."/>
            <person name="Zhang B."/>
            <person name="Ji P."/>
            <person name="Sakyi L.B."/>
            <person name="Cui X."/>
            <person name="Yuan T."/>
            <person name="Jiang B."/>
            <person name="Yang W."/>
            <person name="Lam T.T.-Y."/>
            <person name="Chang Q."/>
            <person name="Ding S."/>
            <person name="Wang X."/>
            <person name="Zhu J."/>
            <person name="Ruan X."/>
            <person name="Zhao L."/>
            <person name="Wei J."/>
            <person name="Que T."/>
            <person name="Du C."/>
            <person name="Cheng J."/>
            <person name="Dai P."/>
            <person name="Han X."/>
            <person name="Huang E."/>
            <person name="Gao Y."/>
            <person name="Liu J."/>
            <person name="Shao H."/>
            <person name="Ye R."/>
            <person name="Li L."/>
            <person name="Wei W."/>
            <person name="Wang X."/>
            <person name="Wang C."/>
            <person name="Huo Q."/>
            <person name="Li W."/>
            <person name="Guo W."/>
            <person name="Chen H."/>
            <person name="Chen S."/>
            <person name="Zhou L."/>
            <person name="Zhou L."/>
            <person name="Ni X."/>
            <person name="Tian J."/>
            <person name="Zhou Y."/>
            <person name="Sheng Y."/>
            <person name="Liu T."/>
            <person name="Pan Y."/>
            <person name="Xia L."/>
            <person name="Li J."/>
            <person name="Zhao F."/>
            <person name="Cao W."/>
        </authorList>
    </citation>
    <scope>NUCLEOTIDE SEQUENCE</scope>
    <source>
        <strain evidence="4">Rsan-2018</strain>
        <tissue evidence="4">Larvae</tissue>
    </source>
</reference>
<dbReference type="InterPro" id="IPR024079">
    <property type="entry name" value="MetalloPept_cat_dom_sf"/>
</dbReference>
<dbReference type="VEuPathDB" id="VectorBase:RSAN_036767"/>
<evidence type="ECO:0000313" key="5">
    <source>
        <dbReference type="Proteomes" id="UP000821837"/>
    </source>
</evidence>
<dbReference type="GO" id="GO:0004222">
    <property type="term" value="F:metalloendopeptidase activity"/>
    <property type="evidence" value="ECO:0007669"/>
    <property type="project" value="InterPro"/>
</dbReference>
<dbReference type="Pfam" id="PF19326">
    <property type="entry name" value="AMP_deaminase"/>
    <property type="match status" value="1"/>
</dbReference>
<organism evidence="4 5">
    <name type="scientific">Rhipicephalus sanguineus</name>
    <name type="common">Brown dog tick</name>
    <name type="synonym">Ixodes sanguineus</name>
    <dbReference type="NCBI Taxonomy" id="34632"/>
    <lineage>
        <taxon>Eukaryota</taxon>
        <taxon>Metazoa</taxon>
        <taxon>Ecdysozoa</taxon>
        <taxon>Arthropoda</taxon>
        <taxon>Chelicerata</taxon>
        <taxon>Arachnida</taxon>
        <taxon>Acari</taxon>
        <taxon>Parasitiformes</taxon>
        <taxon>Ixodida</taxon>
        <taxon>Ixodoidea</taxon>
        <taxon>Ixodidae</taxon>
        <taxon>Rhipicephalinae</taxon>
        <taxon>Rhipicephalus</taxon>
        <taxon>Rhipicephalus</taxon>
    </lineage>
</organism>
<comment type="similarity">
    <text evidence="1">Belongs to the metallo-dependent hydrolases superfamily. Adenosine and AMP deaminases family.</text>
</comment>
<feature type="compositionally biased region" description="Polar residues" evidence="2">
    <location>
        <begin position="260"/>
        <end position="270"/>
    </location>
</feature>
<protein>
    <submittedName>
        <fullName evidence="4">Uncharacterized protein</fullName>
    </submittedName>
</protein>
<keyword evidence="3" id="KW-1133">Transmembrane helix</keyword>
<dbReference type="EMBL" id="JABSTV010001250">
    <property type="protein sequence ID" value="KAH7955868.1"/>
    <property type="molecule type" value="Genomic_DNA"/>
</dbReference>
<dbReference type="Gene3D" id="3.20.20.140">
    <property type="entry name" value="Metal-dependent hydrolases"/>
    <property type="match status" value="1"/>
</dbReference>
<dbReference type="GO" id="GO:0003876">
    <property type="term" value="F:AMP deaminase activity"/>
    <property type="evidence" value="ECO:0007669"/>
    <property type="project" value="InterPro"/>
</dbReference>
<dbReference type="Proteomes" id="UP000821837">
    <property type="component" value="Unassembled WGS sequence"/>
</dbReference>
<reference evidence="4" key="1">
    <citation type="journal article" date="2020" name="Cell">
        <title>Large-Scale Comparative Analyses of Tick Genomes Elucidate Their Genetic Diversity and Vector Capacities.</title>
        <authorList>
            <consortium name="Tick Genome and Microbiome Consortium (TIGMIC)"/>
            <person name="Jia N."/>
            <person name="Wang J."/>
            <person name="Shi W."/>
            <person name="Du L."/>
            <person name="Sun Y."/>
            <person name="Zhan W."/>
            <person name="Jiang J.F."/>
            <person name="Wang Q."/>
            <person name="Zhang B."/>
            <person name="Ji P."/>
            <person name="Bell-Sakyi L."/>
            <person name="Cui X.M."/>
            <person name="Yuan T.T."/>
            <person name="Jiang B.G."/>
            <person name="Yang W.F."/>
            <person name="Lam T.T."/>
            <person name="Chang Q.C."/>
            <person name="Ding S.J."/>
            <person name="Wang X.J."/>
            <person name="Zhu J.G."/>
            <person name="Ruan X.D."/>
            <person name="Zhao L."/>
            <person name="Wei J.T."/>
            <person name="Ye R.Z."/>
            <person name="Que T.C."/>
            <person name="Du C.H."/>
            <person name="Zhou Y.H."/>
            <person name="Cheng J.X."/>
            <person name="Dai P.F."/>
            <person name="Guo W.B."/>
            <person name="Han X.H."/>
            <person name="Huang E.J."/>
            <person name="Li L.F."/>
            <person name="Wei W."/>
            <person name="Gao Y.C."/>
            <person name="Liu J.Z."/>
            <person name="Shao H.Z."/>
            <person name="Wang X."/>
            <person name="Wang C.C."/>
            <person name="Yang T.C."/>
            <person name="Huo Q.B."/>
            <person name="Li W."/>
            <person name="Chen H.Y."/>
            <person name="Chen S.E."/>
            <person name="Zhou L.G."/>
            <person name="Ni X.B."/>
            <person name="Tian J.H."/>
            <person name="Sheng Y."/>
            <person name="Liu T."/>
            <person name="Pan Y.S."/>
            <person name="Xia L.Y."/>
            <person name="Li J."/>
            <person name="Zhao F."/>
            <person name="Cao W.C."/>
        </authorList>
    </citation>
    <scope>NUCLEOTIDE SEQUENCE</scope>
    <source>
        <strain evidence="4">Rsan-2018</strain>
    </source>
</reference>
<keyword evidence="5" id="KW-1185">Reference proteome</keyword>
<dbReference type="InterPro" id="IPR006329">
    <property type="entry name" value="AMPD"/>
</dbReference>